<sequence length="73" mass="8394">SSTKSVDKVVAILNDFKQSKSDVAEFWIHLGDLFVFIRYFAVRDKEGNYLGTLEVSQEITEIQNLKGEKRLLD</sequence>
<dbReference type="AlphaFoldDB" id="X1C4C8"/>
<dbReference type="Pfam" id="PF13596">
    <property type="entry name" value="PAS_10"/>
    <property type="match status" value="1"/>
</dbReference>
<dbReference type="Gene3D" id="3.30.450.20">
    <property type="entry name" value="PAS domain"/>
    <property type="match status" value="1"/>
</dbReference>
<comment type="caution">
    <text evidence="1">The sequence shown here is derived from an EMBL/GenBank/DDBJ whole genome shotgun (WGS) entry which is preliminary data.</text>
</comment>
<gene>
    <name evidence="1" type="ORF">S01H4_49873</name>
</gene>
<dbReference type="EMBL" id="BART01028256">
    <property type="protein sequence ID" value="GAH02911.1"/>
    <property type="molecule type" value="Genomic_DNA"/>
</dbReference>
<accession>X1C4C8</accession>
<proteinExistence type="predicted"/>
<feature type="non-terminal residue" evidence="1">
    <location>
        <position position="1"/>
    </location>
</feature>
<organism evidence="1">
    <name type="scientific">marine sediment metagenome</name>
    <dbReference type="NCBI Taxonomy" id="412755"/>
    <lineage>
        <taxon>unclassified sequences</taxon>
        <taxon>metagenomes</taxon>
        <taxon>ecological metagenomes</taxon>
    </lineage>
</organism>
<evidence type="ECO:0000313" key="1">
    <source>
        <dbReference type="EMBL" id="GAH02911.1"/>
    </source>
</evidence>
<evidence type="ECO:0008006" key="2">
    <source>
        <dbReference type="Google" id="ProtNLM"/>
    </source>
</evidence>
<name>X1C4C8_9ZZZZ</name>
<protein>
    <recommendedName>
        <fullName evidence="2">DUF438 domain-containing protein</fullName>
    </recommendedName>
</protein>
<reference evidence="1" key="1">
    <citation type="journal article" date="2014" name="Front. Microbiol.">
        <title>High frequency of phylogenetically diverse reductive dehalogenase-homologous genes in deep subseafloor sedimentary metagenomes.</title>
        <authorList>
            <person name="Kawai M."/>
            <person name="Futagami T."/>
            <person name="Toyoda A."/>
            <person name="Takaki Y."/>
            <person name="Nishi S."/>
            <person name="Hori S."/>
            <person name="Arai W."/>
            <person name="Tsubouchi T."/>
            <person name="Morono Y."/>
            <person name="Uchiyama I."/>
            <person name="Ito T."/>
            <person name="Fujiyama A."/>
            <person name="Inagaki F."/>
            <person name="Takami H."/>
        </authorList>
    </citation>
    <scope>NUCLEOTIDE SEQUENCE</scope>
    <source>
        <strain evidence="1">Expedition CK06-06</strain>
    </source>
</reference>